<accession>A0A1H7JYD2</accession>
<gene>
    <name evidence="2" type="ORF">SAMN05414137_103509</name>
</gene>
<sequence>MPLVMPKRARLAVVGLAVAGTLLAGGPAFAASGTGTPAAHAPKGDGAHALCLRVPKLERRIERALDRINGGVGVRGSIAHLEARVDNAKKLNHTAIATYLQDRLNTRKALVPTLQERQADLKSVQAWCGANDNGKGAQ</sequence>
<evidence type="ECO:0000256" key="1">
    <source>
        <dbReference type="SAM" id="SignalP"/>
    </source>
</evidence>
<evidence type="ECO:0000313" key="2">
    <source>
        <dbReference type="EMBL" id="SEK79296.1"/>
    </source>
</evidence>
<feature type="chain" id="PRO_5010194557" description="Haemophore haem-binding domain-containing protein" evidence="1">
    <location>
        <begin position="31"/>
        <end position="138"/>
    </location>
</feature>
<keyword evidence="3" id="KW-1185">Reference proteome</keyword>
<reference evidence="3" key="1">
    <citation type="submission" date="2016-10" db="EMBL/GenBank/DDBJ databases">
        <authorList>
            <person name="Varghese N."/>
        </authorList>
    </citation>
    <scope>NUCLEOTIDE SEQUENCE [LARGE SCALE GENOMIC DNA]</scope>
    <source>
        <strain evidence="3">DSM 45096 / BCRC 16803 / CGMCC 4.1857 / CIP 109030 / JCM 12277 / KCTC 19219 / NBRC 100920 / 33214</strain>
    </source>
</reference>
<dbReference type="STRING" id="235985.SAMN05414137_103509"/>
<dbReference type="Proteomes" id="UP000183015">
    <property type="component" value="Unassembled WGS sequence"/>
</dbReference>
<keyword evidence="1" id="KW-0732">Signal</keyword>
<dbReference type="eggNOG" id="ENOG502ZP7G">
    <property type="taxonomic scope" value="Bacteria"/>
</dbReference>
<name>A0A1H7JYD2_STRJI</name>
<dbReference type="EMBL" id="FOAZ01000003">
    <property type="protein sequence ID" value="SEK79296.1"/>
    <property type="molecule type" value="Genomic_DNA"/>
</dbReference>
<proteinExistence type="predicted"/>
<evidence type="ECO:0000313" key="3">
    <source>
        <dbReference type="Proteomes" id="UP000183015"/>
    </source>
</evidence>
<evidence type="ECO:0008006" key="4">
    <source>
        <dbReference type="Google" id="ProtNLM"/>
    </source>
</evidence>
<protein>
    <recommendedName>
        <fullName evidence="4">Haemophore haem-binding domain-containing protein</fullName>
    </recommendedName>
</protein>
<dbReference type="RefSeq" id="WP_236656352.1">
    <property type="nucleotide sequence ID" value="NZ_BBPN01000030.1"/>
</dbReference>
<feature type="signal peptide" evidence="1">
    <location>
        <begin position="1"/>
        <end position="30"/>
    </location>
</feature>
<dbReference type="AlphaFoldDB" id="A0A1H7JYD2"/>
<organism evidence="2 3">
    <name type="scientific">Streptacidiphilus jiangxiensis</name>
    <dbReference type="NCBI Taxonomy" id="235985"/>
    <lineage>
        <taxon>Bacteria</taxon>
        <taxon>Bacillati</taxon>
        <taxon>Actinomycetota</taxon>
        <taxon>Actinomycetes</taxon>
        <taxon>Kitasatosporales</taxon>
        <taxon>Streptomycetaceae</taxon>
        <taxon>Streptacidiphilus</taxon>
    </lineage>
</organism>